<evidence type="ECO:0000313" key="2">
    <source>
        <dbReference type="Proteomes" id="UP000799755"/>
    </source>
</evidence>
<organism evidence="1 2">
    <name type="scientific">Lindgomyces ingoldianus</name>
    <dbReference type="NCBI Taxonomy" id="673940"/>
    <lineage>
        <taxon>Eukaryota</taxon>
        <taxon>Fungi</taxon>
        <taxon>Dikarya</taxon>
        <taxon>Ascomycota</taxon>
        <taxon>Pezizomycotina</taxon>
        <taxon>Dothideomycetes</taxon>
        <taxon>Pleosporomycetidae</taxon>
        <taxon>Pleosporales</taxon>
        <taxon>Lindgomycetaceae</taxon>
        <taxon>Lindgomyces</taxon>
    </lineage>
</organism>
<gene>
    <name evidence="1" type="ORF">BDR25DRAFT_357271</name>
</gene>
<keyword evidence="2" id="KW-1185">Reference proteome</keyword>
<reference evidence="1" key="1">
    <citation type="journal article" date="2020" name="Stud. Mycol.">
        <title>101 Dothideomycetes genomes: a test case for predicting lifestyles and emergence of pathogens.</title>
        <authorList>
            <person name="Haridas S."/>
            <person name="Albert R."/>
            <person name="Binder M."/>
            <person name="Bloem J."/>
            <person name="Labutti K."/>
            <person name="Salamov A."/>
            <person name="Andreopoulos B."/>
            <person name="Baker S."/>
            <person name="Barry K."/>
            <person name="Bills G."/>
            <person name="Bluhm B."/>
            <person name="Cannon C."/>
            <person name="Castanera R."/>
            <person name="Culley D."/>
            <person name="Daum C."/>
            <person name="Ezra D."/>
            <person name="Gonzalez J."/>
            <person name="Henrissat B."/>
            <person name="Kuo A."/>
            <person name="Liang C."/>
            <person name="Lipzen A."/>
            <person name="Lutzoni F."/>
            <person name="Magnuson J."/>
            <person name="Mondo S."/>
            <person name="Nolan M."/>
            <person name="Ohm R."/>
            <person name="Pangilinan J."/>
            <person name="Park H.-J."/>
            <person name="Ramirez L."/>
            <person name="Alfaro M."/>
            <person name="Sun H."/>
            <person name="Tritt A."/>
            <person name="Yoshinaga Y."/>
            <person name="Zwiers L.-H."/>
            <person name="Turgeon B."/>
            <person name="Goodwin S."/>
            <person name="Spatafora J."/>
            <person name="Crous P."/>
            <person name="Grigoriev I."/>
        </authorList>
    </citation>
    <scope>NUCLEOTIDE SEQUENCE</scope>
    <source>
        <strain evidence="1">ATCC 200398</strain>
    </source>
</reference>
<name>A0ACB6QPL9_9PLEO</name>
<accession>A0ACB6QPL9</accession>
<dbReference type="Proteomes" id="UP000799755">
    <property type="component" value="Unassembled WGS sequence"/>
</dbReference>
<sequence>MTSSTQTSPSEILSGIKNYIEKSSCHNSNEDKVNATQGNNLENWGWGNVKFSCDDDSHPRGFMVDQYNRRVRMMACSLINGNRYTFHLGDYKEGLQQITYRLREHPRSLLIHLRTPLPCLYHLNLSRICESRRFINLKMMNSAAISWWTDYRGMREEFTSAYLIATVAKVKRVSHHGATEGENEAARSCTPVNEAENTS</sequence>
<evidence type="ECO:0000313" key="1">
    <source>
        <dbReference type="EMBL" id="KAF2468924.1"/>
    </source>
</evidence>
<protein>
    <submittedName>
        <fullName evidence="1">Uncharacterized protein</fullName>
    </submittedName>
</protein>
<dbReference type="EMBL" id="MU003514">
    <property type="protein sequence ID" value="KAF2468924.1"/>
    <property type="molecule type" value="Genomic_DNA"/>
</dbReference>
<comment type="caution">
    <text evidence="1">The sequence shown here is derived from an EMBL/GenBank/DDBJ whole genome shotgun (WGS) entry which is preliminary data.</text>
</comment>
<proteinExistence type="predicted"/>